<gene>
    <name evidence="2" type="ORF">MNBD_ALPHA05-732</name>
</gene>
<accession>A0A3B0TF77</accession>
<name>A0A3B0TF77_9ZZZZ</name>
<reference evidence="2" key="1">
    <citation type="submission" date="2018-06" db="EMBL/GenBank/DDBJ databases">
        <authorList>
            <person name="Zhirakovskaya E."/>
        </authorList>
    </citation>
    <scope>NUCLEOTIDE SEQUENCE</scope>
</reference>
<sequence length="98" mass="10766">MPSLKANILNLYLKWSLKRHPLHLMDPEKLRAGTDRMAPNTPPAGITIEKRDDAAVKGEWHRSDNAEAGNLIFYLHGGGYVFGSAKSHRAVTFALAAA</sequence>
<evidence type="ECO:0000256" key="1">
    <source>
        <dbReference type="ARBA" id="ARBA00010515"/>
    </source>
</evidence>
<dbReference type="AlphaFoldDB" id="A0A3B0TF77"/>
<evidence type="ECO:0008006" key="3">
    <source>
        <dbReference type="Google" id="ProtNLM"/>
    </source>
</evidence>
<proteinExistence type="inferred from homology"/>
<dbReference type="InterPro" id="IPR029058">
    <property type="entry name" value="AB_hydrolase_fold"/>
</dbReference>
<dbReference type="PROSITE" id="PS01173">
    <property type="entry name" value="LIPASE_GDXG_HIS"/>
    <property type="match status" value="1"/>
</dbReference>
<dbReference type="Gene3D" id="3.40.50.1820">
    <property type="entry name" value="alpha/beta hydrolase"/>
    <property type="match status" value="1"/>
</dbReference>
<comment type="similarity">
    <text evidence="1">Belongs to the 'GDXG' lipolytic enzyme family.</text>
</comment>
<dbReference type="EMBL" id="UOEH01000582">
    <property type="protein sequence ID" value="VAW07444.1"/>
    <property type="molecule type" value="Genomic_DNA"/>
</dbReference>
<protein>
    <recommendedName>
        <fullName evidence="3">Alpha/beta hydrolase fold-3 domain-containing protein</fullName>
    </recommendedName>
</protein>
<dbReference type="SUPFAM" id="SSF53474">
    <property type="entry name" value="alpha/beta-Hydrolases"/>
    <property type="match status" value="1"/>
</dbReference>
<dbReference type="GO" id="GO:0016787">
    <property type="term" value="F:hydrolase activity"/>
    <property type="evidence" value="ECO:0007669"/>
    <property type="project" value="InterPro"/>
</dbReference>
<evidence type="ECO:0000313" key="2">
    <source>
        <dbReference type="EMBL" id="VAW07444.1"/>
    </source>
</evidence>
<organism evidence="2">
    <name type="scientific">hydrothermal vent metagenome</name>
    <dbReference type="NCBI Taxonomy" id="652676"/>
    <lineage>
        <taxon>unclassified sequences</taxon>
        <taxon>metagenomes</taxon>
        <taxon>ecological metagenomes</taxon>
    </lineage>
</organism>
<feature type="non-terminal residue" evidence="2">
    <location>
        <position position="98"/>
    </location>
</feature>
<dbReference type="InterPro" id="IPR002168">
    <property type="entry name" value="Lipase_GDXG_HIS_AS"/>
</dbReference>